<reference evidence="1 2" key="1">
    <citation type="journal article" date="2019" name="Int. J. Syst. Evol. Microbiol.">
        <title>The Global Catalogue of Microorganisms (GCM) 10K type strain sequencing project: providing services to taxonomists for standard genome sequencing and annotation.</title>
        <authorList>
            <consortium name="The Broad Institute Genomics Platform"/>
            <consortium name="The Broad Institute Genome Sequencing Center for Infectious Disease"/>
            <person name="Wu L."/>
            <person name="Ma J."/>
        </authorList>
    </citation>
    <scope>NUCLEOTIDE SEQUENCE [LARGE SCALE GENOMIC DNA]</scope>
    <source>
        <strain evidence="1 2">JCM 14232</strain>
    </source>
</reference>
<evidence type="ECO:0000313" key="2">
    <source>
        <dbReference type="Proteomes" id="UP001410648"/>
    </source>
</evidence>
<organism evidence="1 2">
    <name type="scientific">Alkalibacterium indicireducens</name>
    <dbReference type="NCBI Taxonomy" id="398758"/>
    <lineage>
        <taxon>Bacteria</taxon>
        <taxon>Bacillati</taxon>
        <taxon>Bacillota</taxon>
        <taxon>Bacilli</taxon>
        <taxon>Lactobacillales</taxon>
        <taxon>Carnobacteriaceae</taxon>
        <taxon>Alkalibacterium</taxon>
    </lineage>
</organism>
<keyword evidence="2" id="KW-1185">Reference proteome</keyword>
<sequence length="53" mass="6129">MLHAIFNQEVCIKLLTGIVREITCDTARRFSIIIGYQKVSNSLKSRFMNLRLS</sequence>
<comment type="caution">
    <text evidence="1">The sequence shown here is derived from an EMBL/GenBank/DDBJ whole genome shotgun (WGS) entry which is preliminary data.</text>
</comment>
<proteinExistence type="predicted"/>
<accession>A0ABN1AXY8</accession>
<dbReference type="EMBL" id="BAAADA010000114">
    <property type="protein sequence ID" value="GAA0485814.1"/>
    <property type="molecule type" value="Genomic_DNA"/>
</dbReference>
<dbReference type="Proteomes" id="UP001410648">
    <property type="component" value="Unassembled WGS sequence"/>
</dbReference>
<protein>
    <submittedName>
        <fullName evidence="1">Uncharacterized protein</fullName>
    </submittedName>
</protein>
<name>A0ABN1AXY8_9LACT</name>
<evidence type="ECO:0000313" key="1">
    <source>
        <dbReference type="EMBL" id="GAA0485814.1"/>
    </source>
</evidence>
<gene>
    <name evidence="1" type="ORF">GCM10008936_13350</name>
</gene>